<dbReference type="Proteomes" id="UP000306102">
    <property type="component" value="Unassembled WGS sequence"/>
</dbReference>
<dbReference type="Gene3D" id="1.20.920.10">
    <property type="entry name" value="Bromodomain-like"/>
    <property type="match status" value="1"/>
</dbReference>
<feature type="region of interest" description="Disordered" evidence="6">
    <location>
        <begin position="424"/>
        <end position="445"/>
    </location>
</feature>
<feature type="region of interest" description="Disordered" evidence="6">
    <location>
        <begin position="25"/>
        <end position="99"/>
    </location>
</feature>
<gene>
    <name evidence="9" type="ORF">TEA_013914</name>
</gene>
<keyword evidence="1" id="KW-0805">Transcription regulation</keyword>
<evidence type="ECO:0000256" key="3">
    <source>
        <dbReference type="ARBA" id="ARBA00023163"/>
    </source>
</evidence>
<comment type="caution">
    <text evidence="9">The sequence shown here is derived from an EMBL/GenBank/DDBJ whole genome shotgun (WGS) entry which is preliminary data.</text>
</comment>
<proteinExistence type="predicted"/>
<evidence type="ECO:0000259" key="7">
    <source>
        <dbReference type="PROSITE" id="PS50014"/>
    </source>
</evidence>
<keyword evidence="2 4" id="KW-0103">Bromodomain</keyword>
<evidence type="ECO:0000256" key="5">
    <source>
        <dbReference type="SAM" id="Coils"/>
    </source>
</evidence>
<evidence type="ECO:0000259" key="8">
    <source>
        <dbReference type="PROSITE" id="PS51525"/>
    </source>
</evidence>
<dbReference type="Pfam" id="PF00439">
    <property type="entry name" value="Bromodomain"/>
    <property type="match status" value="1"/>
</dbReference>
<reference evidence="9 10" key="1">
    <citation type="journal article" date="2018" name="Proc. Natl. Acad. Sci. U.S.A.">
        <title>Draft genome sequence of Camellia sinensis var. sinensis provides insights into the evolution of the tea genome and tea quality.</title>
        <authorList>
            <person name="Wei C."/>
            <person name="Yang H."/>
            <person name="Wang S."/>
            <person name="Zhao J."/>
            <person name="Liu C."/>
            <person name="Gao L."/>
            <person name="Xia E."/>
            <person name="Lu Y."/>
            <person name="Tai Y."/>
            <person name="She G."/>
            <person name="Sun J."/>
            <person name="Cao H."/>
            <person name="Tong W."/>
            <person name="Gao Q."/>
            <person name="Li Y."/>
            <person name="Deng W."/>
            <person name="Jiang X."/>
            <person name="Wang W."/>
            <person name="Chen Q."/>
            <person name="Zhang S."/>
            <person name="Li H."/>
            <person name="Wu J."/>
            <person name="Wang P."/>
            <person name="Li P."/>
            <person name="Shi C."/>
            <person name="Zheng F."/>
            <person name="Jian J."/>
            <person name="Huang B."/>
            <person name="Shan D."/>
            <person name="Shi M."/>
            <person name="Fang C."/>
            <person name="Yue Y."/>
            <person name="Li F."/>
            <person name="Li D."/>
            <person name="Wei S."/>
            <person name="Han B."/>
            <person name="Jiang C."/>
            <person name="Yin Y."/>
            <person name="Xia T."/>
            <person name="Zhang Z."/>
            <person name="Bennetzen J.L."/>
            <person name="Zhao S."/>
            <person name="Wan X."/>
        </authorList>
    </citation>
    <scope>NUCLEOTIDE SEQUENCE [LARGE SCALE GENOMIC DNA]</scope>
    <source>
        <strain evidence="10">cv. Shuchazao</strain>
        <tissue evidence="9">Leaf</tissue>
    </source>
</reference>
<evidence type="ECO:0000313" key="9">
    <source>
        <dbReference type="EMBL" id="THG12148.1"/>
    </source>
</evidence>
<feature type="compositionally biased region" description="Polar residues" evidence="6">
    <location>
        <begin position="25"/>
        <end position="62"/>
    </location>
</feature>
<organism evidence="9 10">
    <name type="scientific">Camellia sinensis var. sinensis</name>
    <name type="common">China tea</name>
    <dbReference type="NCBI Taxonomy" id="542762"/>
    <lineage>
        <taxon>Eukaryota</taxon>
        <taxon>Viridiplantae</taxon>
        <taxon>Streptophyta</taxon>
        <taxon>Embryophyta</taxon>
        <taxon>Tracheophyta</taxon>
        <taxon>Spermatophyta</taxon>
        <taxon>Magnoliopsida</taxon>
        <taxon>eudicotyledons</taxon>
        <taxon>Gunneridae</taxon>
        <taxon>Pentapetalae</taxon>
        <taxon>asterids</taxon>
        <taxon>Ericales</taxon>
        <taxon>Theaceae</taxon>
        <taxon>Camellia</taxon>
    </lineage>
</organism>
<evidence type="ECO:0008006" key="11">
    <source>
        <dbReference type="Google" id="ProtNLM"/>
    </source>
</evidence>
<feature type="compositionally biased region" description="Low complexity" evidence="6">
    <location>
        <begin position="588"/>
        <end position="618"/>
    </location>
</feature>
<name>A0A4S4E7V6_CAMSN</name>
<evidence type="ECO:0000313" key="10">
    <source>
        <dbReference type="Proteomes" id="UP000306102"/>
    </source>
</evidence>
<dbReference type="InterPro" id="IPR001487">
    <property type="entry name" value="Bromodomain"/>
</dbReference>
<dbReference type="PRINTS" id="PR00503">
    <property type="entry name" value="BROMODOMAIN"/>
</dbReference>
<keyword evidence="3" id="KW-0804">Transcription</keyword>
<dbReference type="PANTHER" id="PTHR45926">
    <property type="entry name" value="OSJNBA0053K19.4 PROTEIN"/>
    <property type="match status" value="1"/>
</dbReference>
<dbReference type="SMART" id="SM00297">
    <property type="entry name" value="BROMO"/>
    <property type="match status" value="1"/>
</dbReference>
<dbReference type="InterPro" id="IPR038336">
    <property type="entry name" value="NET_sf"/>
</dbReference>
<dbReference type="InterPro" id="IPR027353">
    <property type="entry name" value="NET_dom"/>
</dbReference>
<feature type="region of interest" description="Disordered" evidence="6">
    <location>
        <begin position="139"/>
        <end position="203"/>
    </location>
</feature>
<dbReference type="AlphaFoldDB" id="A0A4S4E7V6"/>
<dbReference type="PROSITE" id="PS51525">
    <property type="entry name" value="NET"/>
    <property type="match status" value="1"/>
</dbReference>
<evidence type="ECO:0000256" key="2">
    <source>
        <dbReference type="ARBA" id="ARBA00023117"/>
    </source>
</evidence>
<keyword evidence="5" id="KW-0175">Coiled coil</keyword>
<feature type="domain" description="Bromo" evidence="7">
    <location>
        <begin position="250"/>
        <end position="322"/>
    </location>
</feature>
<evidence type="ECO:0000256" key="6">
    <source>
        <dbReference type="SAM" id="MobiDB-lite"/>
    </source>
</evidence>
<dbReference type="Pfam" id="PF17035">
    <property type="entry name" value="BET"/>
    <property type="match status" value="1"/>
</dbReference>
<protein>
    <recommendedName>
        <fullName evidence="11">Bromo domain-containing protein</fullName>
    </recommendedName>
</protein>
<dbReference type="InterPro" id="IPR036427">
    <property type="entry name" value="Bromodomain-like_sf"/>
</dbReference>
<feature type="domain" description="NET" evidence="8">
    <location>
        <begin position="437"/>
        <end position="518"/>
    </location>
</feature>
<dbReference type="PROSITE" id="PS50014">
    <property type="entry name" value="BROMODOMAIN_2"/>
    <property type="match status" value="1"/>
</dbReference>
<evidence type="ECO:0000256" key="1">
    <source>
        <dbReference type="ARBA" id="ARBA00023015"/>
    </source>
</evidence>
<feature type="region of interest" description="Disordered" evidence="6">
    <location>
        <begin position="537"/>
        <end position="636"/>
    </location>
</feature>
<dbReference type="Gene3D" id="1.20.1270.220">
    <property type="match status" value="1"/>
</dbReference>
<dbReference type="STRING" id="542762.A0A4S4E7V6"/>
<feature type="coiled-coil region" evidence="5">
    <location>
        <begin position="107"/>
        <end position="134"/>
    </location>
</feature>
<dbReference type="InterPro" id="IPR037377">
    <property type="entry name" value="GTE_bromo"/>
</dbReference>
<dbReference type="CDD" id="cd05506">
    <property type="entry name" value="Bromo_plant1"/>
    <property type="match status" value="1"/>
</dbReference>
<sequence length="636" mass="70389">MASAVLASRNEPYWGERKVYMRKYTNSSNNKPRFNNFNPDPINTSPNRLPNRQIHDSSSTKTHAWHNDQPPLRPAPPDDSSELNWKPNDPNAHGESSHGGYLTFNLAAYSKAELKELKRRLRSELEQVRGLRARIDNHRGRDDYRSGYHGGGRDAASVVPRPPPLQLDSAIGSPAAAASGSKEKRTPKANQFQPPADFATGKNKKVSGLKRAFPFVSGRDPKRHVATDSQMDKLLTSMMRRCGLILGKLMKHKHGWVFNTPVDVVGLGLHDYHQIIKQPMDLGTVKSRLSKKEYVWPLDFASDVRLTFNNAKTYNPKGQDVYVMAETLLGLFDQMFNPAYKKFEAEHQRVVAAEQVNQRIWAPAQEPVIMEENVRRSLPQPAAMLKKSDSMRVQETLPSPLAVEEVEAVVAPVSIPPAAAAAKPVVMPRSTQKLPKPKARDPNKRQMSFEEKARLGLNLQNLPLEKMDQMLEIIKKRNSHMAQEGDEIELDIEALDNETLWELDRFVSNHKKAESKMKRQGLMNNVVLTAPIAAPINKSPVREPTPEAVGGGQKSRKGDAGEEDVDIGEEIPINNFPPVEIEKDVANGSSRSSSSSSSSSSSDSSSSSGSDSASSSGSDSDEDSVQSPFVESKEAS</sequence>
<feature type="compositionally biased region" description="Low complexity" evidence="6">
    <location>
        <begin position="169"/>
        <end position="180"/>
    </location>
</feature>
<accession>A0A4S4E7V6</accession>
<evidence type="ECO:0000256" key="4">
    <source>
        <dbReference type="PROSITE-ProRule" id="PRU00035"/>
    </source>
</evidence>
<dbReference type="SUPFAM" id="SSF47370">
    <property type="entry name" value="Bromodomain"/>
    <property type="match status" value="1"/>
</dbReference>
<dbReference type="EMBL" id="SDRB02006762">
    <property type="protein sequence ID" value="THG12148.1"/>
    <property type="molecule type" value="Genomic_DNA"/>
</dbReference>
<keyword evidence="10" id="KW-1185">Reference proteome</keyword>